<evidence type="ECO:0000256" key="1">
    <source>
        <dbReference type="ARBA" id="ARBA00023015"/>
    </source>
</evidence>
<dbReference type="InterPro" id="IPR032687">
    <property type="entry name" value="AraC-type_N"/>
</dbReference>
<dbReference type="PANTHER" id="PTHR47894:SF1">
    <property type="entry name" value="HTH-TYPE TRANSCRIPTIONAL REGULATOR VQSM"/>
    <property type="match status" value="1"/>
</dbReference>
<dbReference type="Gene3D" id="1.10.10.60">
    <property type="entry name" value="Homeodomain-like"/>
    <property type="match status" value="1"/>
</dbReference>
<evidence type="ECO:0000256" key="3">
    <source>
        <dbReference type="ARBA" id="ARBA00023163"/>
    </source>
</evidence>
<evidence type="ECO:0000313" key="6">
    <source>
        <dbReference type="Proteomes" id="UP000050349"/>
    </source>
</evidence>
<keyword evidence="2" id="KW-0238">DNA-binding</keyword>
<dbReference type="EMBL" id="LJXB01000038">
    <property type="protein sequence ID" value="KPU62005.1"/>
    <property type="molecule type" value="Genomic_DNA"/>
</dbReference>
<sequence>MHEALLSARQQRIDVAPALREADIDPQLLNSPRARISPAAFARLWVSLAELLDDEFFGMDSHPMRRGSFELMCHTLVHCETLGQALERVLSFMRVVLDDIYGELHVQEISGIIVLQDYGVSRRLFTYGIWLTMVHGLMCWLINQRIPIQALSFHASKPPDDSDYRMRFCEGIQFSAPITQMRFDKKFLSLGIAQNTASLSAFLESSPARLLVKYRNDDSISVLIRRFLRGMSPHSWPERDELARILGMSNSTLLRRLQTEGTHYQGLKDDLRRDMAIYLLSRGEMTVTDVATEIGFQEVSAFHRAFKKWTGINPGAYRRGQTDDYV</sequence>
<evidence type="ECO:0000259" key="4">
    <source>
        <dbReference type="PROSITE" id="PS01124"/>
    </source>
</evidence>
<gene>
    <name evidence="5" type="ORF">AN403_5964</name>
</gene>
<proteinExistence type="predicted"/>
<dbReference type="SMART" id="SM00342">
    <property type="entry name" value="HTH_ARAC"/>
    <property type="match status" value="1"/>
</dbReference>
<dbReference type="InterPro" id="IPR009057">
    <property type="entry name" value="Homeodomain-like_sf"/>
</dbReference>
<dbReference type="Pfam" id="PF12625">
    <property type="entry name" value="Arabinose_bd"/>
    <property type="match status" value="1"/>
</dbReference>
<dbReference type="GO" id="GO:0003700">
    <property type="term" value="F:DNA-binding transcription factor activity"/>
    <property type="evidence" value="ECO:0007669"/>
    <property type="project" value="InterPro"/>
</dbReference>
<dbReference type="GO" id="GO:0000976">
    <property type="term" value="F:transcription cis-regulatory region binding"/>
    <property type="evidence" value="ECO:0007669"/>
    <property type="project" value="TreeGrafter"/>
</dbReference>
<evidence type="ECO:0000313" key="5">
    <source>
        <dbReference type="EMBL" id="KPU62005.1"/>
    </source>
</evidence>
<dbReference type="PRINTS" id="PR00032">
    <property type="entry name" value="HTHARAC"/>
</dbReference>
<dbReference type="Proteomes" id="UP000050349">
    <property type="component" value="Unassembled WGS sequence"/>
</dbReference>
<dbReference type="InterPro" id="IPR018060">
    <property type="entry name" value="HTH_AraC"/>
</dbReference>
<reference evidence="5 6" key="1">
    <citation type="submission" date="2015-09" db="EMBL/GenBank/DDBJ databases">
        <authorList>
            <person name="Jackson K.R."/>
            <person name="Lunt B.L."/>
            <person name="Fisher J.N.B."/>
            <person name="Gardner A.V."/>
            <person name="Bailey M.E."/>
            <person name="Deus L.M."/>
            <person name="Earl A.S."/>
            <person name="Gibby P.D."/>
            <person name="Hartmann K.A."/>
            <person name="Liu J.E."/>
            <person name="Manci A.M."/>
            <person name="Nielsen D.A."/>
            <person name="Solomon M.B."/>
            <person name="Breakwell D.P."/>
            <person name="Burnett S.H."/>
            <person name="Grose J.H."/>
        </authorList>
    </citation>
    <scope>NUCLEOTIDE SEQUENCE [LARGE SCALE GENOMIC DNA]</scope>
    <source>
        <strain evidence="5 6">S613</strain>
    </source>
</reference>
<protein>
    <submittedName>
        <fullName evidence="5">Helix-turn-helix domain protein</fullName>
    </submittedName>
</protein>
<dbReference type="AlphaFoldDB" id="A0A0P8XN82"/>
<keyword evidence="1" id="KW-0805">Transcription regulation</keyword>
<dbReference type="PANTHER" id="PTHR47894">
    <property type="entry name" value="HTH-TYPE TRANSCRIPTIONAL REGULATOR GADX"/>
    <property type="match status" value="1"/>
</dbReference>
<dbReference type="PROSITE" id="PS01124">
    <property type="entry name" value="HTH_ARAC_FAMILY_2"/>
    <property type="match status" value="1"/>
</dbReference>
<dbReference type="Pfam" id="PF12833">
    <property type="entry name" value="HTH_18"/>
    <property type="match status" value="1"/>
</dbReference>
<dbReference type="InterPro" id="IPR020449">
    <property type="entry name" value="Tscrpt_reg_AraC-type_HTH"/>
</dbReference>
<dbReference type="SUPFAM" id="SSF46689">
    <property type="entry name" value="Homeodomain-like"/>
    <property type="match status" value="1"/>
</dbReference>
<keyword evidence="3" id="KW-0804">Transcription</keyword>
<dbReference type="GO" id="GO:0005829">
    <property type="term" value="C:cytosol"/>
    <property type="evidence" value="ECO:0007669"/>
    <property type="project" value="TreeGrafter"/>
</dbReference>
<evidence type="ECO:0000256" key="2">
    <source>
        <dbReference type="ARBA" id="ARBA00023125"/>
    </source>
</evidence>
<feature type="domain" description="HTH araC/xylS-type" evidence="4">
    <location>
        <begin position="240"/>
        <end position="320"/>
    </location>
</feature>
<comment type="caution">
    <text evidence="5">The sequence shown here is derived from an EMBL/GenBank/DDBJ whole genome shotgun (WGS) entry which is preliminary data.</text>
</comment>
<accession>A0A0P8XN82</accession>
<name>A0A0P8XN82_PSEFL</name>
<organism evidence="5 6">
    <name type="scientific">Pseudomonas fluorescens</name>
    <dbReference type="NCBI Taxonomy" id="294"/>
    <lineage>
        <taxon>Bacteria</taxon>
        <taxon>Pseudomonadati</taxon>
        <taxon>Pseudomonadota</taxon>
        <taxon>Gammaproteobacteria</taxon>
        <taxon>Pseudomonadales</taxon>
        <taxon>Pseudomonadaceae</taxon>
        <taxon>Pseudomonas</taxon>
    </lineage>
</organism>
<dbReference type="PATRIC" id="fig|294.162.peg.194"/>